<sequence length="162" mass="18837">MAVHQRIDVVEKFQYLAILFKELNHRFIQSGYIIVPLIFPRIIDGAAIKYISASVAGRVVGNPFFVGETEYPDLKFALLGIGKLFQVNHFVQYSGQIRVFVETIFQQISEVVQCERDTLDEMRLLLEIAPESISTKYLKRPEQHEQPEFFYKLCFVNFPVLF</sequence>
<dbReference type="AlphaFoldDB" id="A0A645EQ24"/>
<proteinExistence type="predicted"/>
<accession>A0A645EQ24</accession>
<comment type="caution">
    <text evidence="1">The sequence shown here is derived from an EMBL/GenBank/DDBJ whole genome shotgun (WGS) entry which is preliminary data.</text>
</comment>
<name>A0A645EQ24_9ZZZZ</name>
<dbReference type="EMBL" id="VSSQ01048588">
    <property type="protein sequence ID" value="MPN02633.1"/>
    <property type="molecule type" value="Genomic_DNA"/>
</dbReference>
<reference evidence="1" key="1">
    <citation type="submission" date="2019-08" db="EMBL/GenBank/DDBJ databases">
        <authorList>
            <person name="Kucharzyk K."/>
            <person name="Murdoch R.W."/>
            <person name="Higgins S."/>
            <person name="Loffler F."/>
        </authorList>
    </citation>
    <scope>NUCLEOTIDE SEQUENCE</scope>
</reference>
<protein>
    <submittedName>
        <fullName evidence="1">Uncharacterized protein</fullName>
    </submittedName>
</protein>
<evidence type="ECO:0000313" key="1">
    <source>
        <dbReference type="EMBL" id="MPN02633.1"/>
    </source>
</evidence>
<organism evidence="1">
    <name type="scientific">bioreactor metagenome</name>
    <dbReference type="NCBI Taxonomy" id="1076179"/>
    <lineage>
        <taxon>unclassified sequences</taxon>
        <taxon>metagenomes</taxon>
        <taxon>ecological metagenomes</taxon>
    </lineage>
</organism>
<gene>
    <name evidence="1" type="ORF">SDC9_149849</name>
</gene>